<evidence type="ECO:0000256" key="7">
    <source>
        <dbReference type="ARBA" id="ARBA00022801"/>
    </source>
</evidence>
<dbReference type="InterPro" id="IPR011042">
    <property type="entry name" value="6-blade_b-propeller_TolB-like"/>
</dbReference>
<feature type="domain" description="Acylamino-acid-releasing enzyme N-terminal" evidence="10">
    <location>
        <begin position="186"/>
        <end position="390"/>
    </location>
</feature>
<reference evidence="11 12" key="1">
    <citation type="journal article" date="2019" name="Sci. Rep.">
        <title>Comparative genomics of chytrid fungi reveal insights into the obligate biotrophic and pathogenic lifestyle of Synchytrium endobioticum.</title>
        <authorList>
            <person name="van de Vossenberg B.T.L.H."/>
            <person name="Warris S."/>
            <person name="Nguyen H.D.T."/>
            <person name="van Gent-Pelzer M.P.E."/>
            <person name="Joly D.L."/>
            <person name="van de Geest H.C."/>
            <person name="Bonants P.J.M."/>
            <person name="Smith D.S."/>
            <person name="Levesque C.A."/>
            <person name="van der Lee T.A.J."/>
        </authorList>
    </citation>
    <scope>NUCLEOTIDE SEQUENCE [LARGE SCALE GENOMIC DNA]</scope>
    <source>
        <strain evidence="11 12">JEL517</strain>
    </source>
</reference>
<dbReference type="GO" id="GO:0004252">
    <property type="term" value="F:serine-type endopeptidase activity"/>
    <property type="evidence" value="ECO:0007669"/>
    <property type="project" value="UniProtKB-UniRule"/>
</dbReference>
<evidence type="ECO:0000256" key="3">
    <source>
        <dbReference type="ARBA" id="ARBA00005228"/>
    </source>
</evidence>
<evidence type="ECO:0000256" key="5">
    <source>
        <dbReference type="ARBA" id="ARBA00011881"/>
    </source>
</evidence>
<evidence type="ECO:0000259" key="10">
    <source>
        <dbReference type="Pfam" id="PF19283"/>
    </source>
</evidence>
<dbReference type="GO" id="GO:0008242">
    <property type="term" value="F:omega peptidase activity"/>
    <property type="evidence" value="ECO:0007669"/>
    <property type="project" value="UniProtKB-EC"/>
</dbReference>
<keyword evidence="7 8" id="KW-0378">Hydrolase</keyword>
<feature type="domain" description="Peptidase S9 prolyl oligopeptidase catalytic" evidence="9">
    <location>
        <begin position="443"/>
        <end position="644"/>
    </location>
</feature>
<comment type="subunit">
    <text evidence="5">Homotetramer.</text>
</comment>
<evidence type="ECO:0000313" key="11">
    <source>
        <dbReference type="EMBL" id="TPX35244.1"/>
    </source>
</evidence>
<sequence>MSNQHDEAVLLFTQFASIPSYSAASVITNSNGSGITISLTSTIRDIERKVKRKFQTVLSATLSADGKLENATSGYPVDVENVSLESTSTSGLLCCARSIVEKDSKKKRFIEIFNKTSMLHQIDVTDRHGEFYNDGEMRIYKSNALPFLTSENLETFGALSWSPDEHHIAYVAEKNRSTDGFQKFAYEPDFGEGYTKKAPPVIVVITLPSCEVQVRLSPCAVGQPLFLDNDKLLYLQVPTQPINYGIRFCTNRIMNLATISISSQEIETLSTPSGFNARYPRITPDRKHLIYISNRVGGPHNSTCRIMKSNLVDGKVGSAQLLVDMKPLTDEIPGLYLDKLSTACFAVVKDTTYLLCTTIARCQLVMVAIDVESGKVVKLDTEPSVPGQDVLENVVFSTVTLHKNLDYILVSPKQATSKGTIVYPHGGPHSAFTTDWSLYCVCLCLLGYSLALVNYTGSVGYGEESIQALIGKVGETDVEDVHQVTQALIKDGGGKMALLGGSHGGFLTAHLLGLYPDVYRCGVLRNPVINVGAMYANTDIPDWTFAESGVSFVFETPPVLSSADYTTMYNKSPVSVAANVKGPVLLLLGEGDRRVPPSEGLRWSQYLKGRNVDVTVLMFPDTGHALDSVESEVFGFYALANFYSQRFI</sequence>
<evidence type="ECO:0000313" key="12">
    <source>
        <dbReference type="Proteomes" id="UP000319731"/>
    </source>
</evidence>
<keyword evidence="12" id="KW-1185">Reference proteome</keyword>
<dbReference type="InterPro" id="IPR002470">
    <property type="entry name" value="Peptidase_S9A"/>
</dbReference>
<comment type="similarity">
    <text evidence="4">Belongs to the peptidase S9C family.</text>
</comment>
<dbReference type="PANTHER" id="PTHR42776">
    <property type="entry name" value="SERINE PEPTIDASE S9 FAMILY MEMBER"/>
    <property type="match status" value="1"/>
</dbReference>
<dbReference type="PANTHER" id="PTHR42776:SF4">
    <property type="entry name" value="ACYLAMINO-ACID-RELEASING ENZYME"/>
    <property type="match status" value="1"/>
</dbReference>
<comment type="caution">
    <text evidence="11">The sequence shown here is derived from an EMBL/GenBank/DDBJ whole genome shotgun (WGS) entry which is preliminary data.</text>
</comment>
<evidence type="ECO:0000256" key="2">
    <source>
        <dbReference type="ARBA" id="ARBA00004496"/>
    </source>
</evidence>
<evidence type="ECO:0000256" key="6">
    <source>
        <dbReference type="ARBA" id="ARBA00022490"/>
    </source>
</evidence>
<dbReference type="Pfam" id="PF19283">
    <property type="entry name" value="APEH_N"/>
    <property type="match status" value="2"/>
</dbReference>
<protein>
    <recommendedName>
        <fullName evidence="8">Prolyl endopeptidase</fullName>
        <ecNumber evidence="8">3.4.21.-</ecNumber>
    </recommendedName>
</protein>
<keyword evidence="8" id="KW-0720">Serine protease</keyword>
<dbReference type="GeneID" id="42003481"/>
<dbReference type="RefSeq" id="XP_031025771.1">
    <property type="nucleotide sequence ID" value="XM_031168184.1"/>
</dbReference>
<comment type="similarity">
    <text evidence="3 8">Belongs to the peptidase S9A family.</text>
</comment>
<keyword evidence="8" id="KW-0645">Protease</keyword>
<feature type="domain" description="Acylamino-acid-releasing enzyme N-terminal" evidence="10">
    <location>
        <begin position="5"/>
        <end position="135"/>
    </location>
</feature>
<dbReference type="OrthoDB" id="43744at2759"/>
<dbReference type="PRINTS" id="PR00862">
    <property type="entry name" value="PROLIGOPTASE"/>
</dbReference>
<dbReference type="InterPro" id="IPR001375">
    <property type="entry name" value="Peptidase_S9_cat"/>
</dbReference>
<accession>A0A507CBB5</accession>
<dbReference type="SUPFAM" id="SSF82171">
    <property type="entry name" value="DPP6 N-terminal domain-like"/>
    <property type="match status" value="1"/>
</dbReference>
<comment type="catalytic activity">
    <reaction evidence="1">
        <text>Cleavage of an N-acetyl or N-formyl amino acid from the N-terminus of a polypeptide.</text>
        <dbReference type="EC" id="3.4.19.1"/>
    </reaction>
</comment>
<gene>
    <name evidence="11" type="ORF">SmJEL517_g02256</name>
</gene>
<dbReference type="AlphaFoldDB" id="A0A507CBB5"/>
<dbReference type="EMBL" id="QEAO01000009">
    <property type="protein sequence ID" value="TPX35244.1"/>
    <property type="molecule type" value="Genomic_DNA"/>
</dbReference>
<dbReference type="STRING" id="1806994.A0A507CBB5"/>
<keyword evidence="6" id="KW-0963">Cytoplasm</keyword>
<evidence type="ECO:0000259" key="9">
    <source>
        <dbReference type="Pfam" id="PF00326"/>
    </source>
</evidence>
<dbReference type="Proteomes" id="UP000319731">
    <property type="component" value="Unassembled WGS sequence"/>
</dbReference>
<proteinExistence type="inferred from homology"/>
<dbReference type="EC" id="3.4.21.-" evidence="8"/>
<dbReference type="SUPFAM" id="SSF53474">
    <property type="entry name" value="alpha/beta-Hydrolases"/>
    <property type="match status" value="1"/>
</dbReference>
<dbReference type="InterPro" id="IPR029058">
    <property type="entry name" value="AB_hydrolase_fold"/>
</dbReference>
<dbReference type="Gene3D" id="3.40.50.1820">
    <property type="entry name" value="alpha/beta hydrolase"/>
    <property type="match status" value="1"/>
</dbReference>
<organism evidence="11 12">
    <name type="scientific">Synchytrium microbalum</name>
    <dbReference type="NCBI Taxonomy" id="1806994"/>
    <lineage>
        <taxon>Eukaryota</taxon>
        <taxon>Fungi</taxon>
        <taxon>Fungi incertae sedis</taxon>
        <taxon>Chytridiomycota</taxon>
        <taxon>Chytridiomycota incertae sedis</taxon>
        <taxon>Chytridiomycetes</taxon>
        <taxon>Synchytriales</taxon>
        <taxon>Synchytriaceae</taxon>
        <taxon>Synchytrium</taxon>
    </lineage>
</organism>
<dbReference type="InterPro" id="IPR045550">
    <property type="entry name" value="AARE_N"/>
</dbReference>
<evidence type="ECO:0000256" key="1">
    <source>
        <dbReference type="ARBA" id="ARBA00000721"/>
    </source>
</evidence>
<dbReference type="Pfam" id="PF00326">
    <property type="entry name" value="Peptidase_S9"/>
    <property type="match status" value="1"/>
</dbReference>
<comment type="subcellular location">
    <subcellularLocation>
        <location evidence="2">Cytoplasm</location>
    </subcellularLocation>
</comment>
<name>A0A507CBB5_9FUNG</name>
<dbReference type="GO" id="GO:0005737">
    <property type="term" value="C:cytoplasm"/>
    <property type="evidence" value="ECO:0007669"/>
    <property type="project" value="UniProtKB-SubCell"/>
</dbReference>
<dbReference type="Gene3D" id="2.120.10.30">
    <property type="entry name" value="TolB, C-terminal domain"/>
    <property type="match status" value="1"/>
</dbReference>
<evidence type="ECO:0000256" key="4">
    <source>
        <dbReference type="ARBA" id="ARBA00010040"/>
    </source>
</evidence>
<dbReference type="GO" id="GO:0006508">
    <property type="term" value="P:proteolysis"/>
    <property type="evidence" value="ECO:0007669"/>
    <property type="project" value="UniProtKB-KW"/>
</dbReference>
<evidence type="ECO:0000256" key="8">
    <source>
        <dbReference type="RuleBase" id="RU368024"/>
    </source>
</evidence>